<organism evidence="2 3">
    <name type="scientific">Oryza sativa subsp. indica</name>
    <name type="common">Rice</name>
    <dbReference type="NCBI Taxonomy" id="39946"/>
    <lineage>
        <taxon>Eukaryota</taxon>
        <taxon>Viridiplantae</taxon>
        <taxon>Streptophyta</taxon>
        <taxon>Embryophyta</taxon>
        <taxon>Tracheophyta</taxon>
        <taxon>Spermatophyta</taxon>
        <taxon>Magnoliopsida</taxon>
        <taxon>Liliopsida</taxon>
        <taxon>Poales</taxon>
        <taxon>Poaceae</taxon>
        <taxon>BOP clade</taxon>
        <taxon>Oryzoideae</taxon>
        <taxon>Oryzeae</taxon>
        <taxon>Oryzinae</taxon>
        <taxon>Oryza</taxon>
        <taxon>Oryza sativa</taxon>
    </lineage>
</organism>
<keyword evidence="3" id="KW-1185">Reference proteome</keyword>
<feature type="region of interest" description="Disordered" evidence="1">
    <location>
        <begin position="158"/>
        <end position="184"/>
    </location>
</feature>
<feature type="compositionally biased region" description="Low complexity" evidence="1">
    <location>
        <begin position="163"/>
        <end position="177"/>
    </location>
</feature>
<dbReference type="HOGENOM" id="CLU_1368169_0_0_1"/>
<name>A2ZAG0_ORYSI</name>
<evidence type="ECO:0000313" key="2">
    <source>
        <dbReference type="EMBL" id="EAY79594.1"/>
    </source>
</evidence>
<sequence>MDVVGERLELEAEVEVDEAVVVGDAVVVDARRRLPTKPGLDELSGRARLLPHDGHRAGHDAEHAPELHNHMPLACAVRATDSAGALGSDQHAPSWRGRSTRSSWKRAVTRIPSSTRNRTMDLTLLLSDTGPQRLGPTSASMDKERVHCHRVIRTCSRGWRTVPSPSSPRAAPSSPRAAPRHPAERCSVAVLAERYSVAES</sequence>
<dbReference type="Gramene" id="BGIOSGA033483-TA">
    <property type="protein sequence ID" value="BGIOSGA033483-PA"/>
    <property type="gene ID" value="BGIOSGA033483"/>
</dbReference>
<dbReference type="EMBL" id="CM000135">
    <property type="protein sequence ID" value="EAY79594.1"/>
    <property type="molecule type" value="Genomic_DNA"/>
</dbReference>
<protein>
    <submittedName>
        <fullName evidence="2">Uncharacterized protein</fullName>
    </submittedName>
</protein>
<dbReference type="Proteomes" id="UP000007015">
    <property type="component" value="Chromosome 10"/>
</dbReference>
<dbReference type="AlphaFoldDB" id="A2ZAG0"/>
<proteinExistence type="predicted"/>
<reference evidence="2 3" key="1">
    <citation type="journal article" date="2005" name="PLoS Biol.">
        <title>The genomes of Oryza sativa: a history of duplications.</title>
        <authorList>
            <person name="Yu J."/>
            <person name="Wang J."/>
            <person name="Lin W."/>
            <person name="Li S."/>
            <person name="Li H."/>
            <person name="Zhou J."/>
            <person name="Ni P."/>
            <person name="Dong W."/>
            <person name="Hu S."/>
            <person name="Zeng C."/>
            <person name="Zhang J."/>
            <person name="Zhang Y."/>
            <person name="Li R."/>
            <person name="Xu Z."/>
            <person name="Li S."/>
            <person name="Li X."/>
            <person name="Zheng H."/>
            <person name="Cong L."/>
            <person name="Lin L."/>
            <person name="Yin J."/>
            <person name="Geng J."/>
            <person name="Li G."/>
            <person name="Shi J."/>
            <person name="Liu J."/>
            <person name="Lv H."/>
            <person name="Li J."/>
            <person name="Wang J."/>
            <person name="Deng Y."/>
            <person name="Ran L."/>
            <person name="Shi X."/>
            <person name="Wang X."/>
            <person name="Wu Q."/>
            <person name="Li C."/>
            <person name="Ren X."/>
            <person name="Wang J."/>
            <person name="Wang X."/>
            <person name="Li D."/>
            <person name="Liu D."/>
            <person name="Zhang X."/>
            <person name="Ji Z."/>
            <person name="Zhao W."/>
            <person name="Sun Y."/>
            <person name="Zhang Z."/>
            <person name="Bao J."/>
            <person name="Han Y."/>
            <person name="Dong L."/>
            <person name="Ji J."/>
            <person name="Chen P."/>
            <person name="Wu S."/>
            <person name="Liu J."/>
            <person name="Xiao Y."/>
            <person name="Bu D."/>
            <person name="Tan J."/>
            <person name="Yang L."/>
            <person name="Ye C."/>
            <person name="Zhang J."/>
            <person name="Xu J."/>
            <person name="Zhou Y."/>
            <person name="Yu Y."/>
            <person name="Zhang B."/>
            <person name="Zhuang S."/>
            <person name="Wei H."/>
            <person name="Liu B."/>
            <person name="Lei M."/>
            <person name="Yu H."/>
            <person name="Li Y."/>
            <person name="Xu H."/>
            <person name="Wei S."/>
            <person name="He X."/>
            <person name="Fang L."/>
            <person name="Zhang Z."/>
            <person name="Zhang Y."/>
            <person name="Huang X."/>
            <person name="Su Z."/>
            <person name="Tong W."/>
            <person name="Li J."/>
            <person name="Tong Z."/>
            <person name="Li S."/>
            <person name="Ye J."/>
            <person name="Wang L."/>
            <person name="Fang L."/>
            <person name="Lei T."/>
            <person name="Chen C."/>
            <person name="Chen H."/>
            <person name="Xu Z."/>
            <person name="Li H."/>
            <person name="Huang H."/>
            <person name="Zhang F."/>
            <person name="Xu H."/>
            <person name="Li N."/>
            <person name="Zhao C."/>
            <person name="Li S."/>
            <person name="Dong L."/>
            <person name="Huang Y."/>
            <person name="Li L."/>
            <person name="Xi Y."/>
            <person name="Qi Q."/>
            <person name="Li W."/>
            <person name="Zhang B."/>
            <person name="Hu W."/>
            <person name="Zhang Y."/>
            <person name="Tian X."/>
            <person name="Jiao Y."/>
            <person name="Liang X."/>
            <person name="Jin J."/>
            <person name="Gao L."/>
            <person name="Zheng W."/>
            <person name="Hao B."/>
            <person name="Liu S."/>
            <person name="Wang W."/>
            <person name="Yuan L."/>
            <person name="Cao M."/>
            <person name="McDermott J."/>
            <person name="Samudrala R."/>
            <person name="Wang J."/>
            <person name="Wong G.K."/>
            <person name="Yang H."/>
        </authorList>
    </citation>
    <scope>NUCLEOTIDE SEQUENCE [LARGE SCALE GENOMIC DNA]</scope>
    <source>
        <strain evidence="3">cv. 93-11</strain>
    </source>
</reference>
<accession>A2ZAG0</accession>
<feature type="region of interest" description="Disordered" evidence="1">
    <location>
        <begin position="84"/>
        <end position="107"/>
    </location>
</feature>
<evidence type="ECO:0000256" key="1">
    <source>
        <dbReference type="SAM" id="MobiDB-lite"/>
    </source>
</evidence>
<gene>
    <name evidence="2" type="ORF">OsI_34733</name>
</gene>
<evidence type="ECO:0000313" key="3">
    <source>
        <dbReference type="Proteomes" id="UP000007015"/>
    </source>
</evidence>